<feature type="transmembrane region" description="Helical" evidence="1">
    <location>
        <begin position="91"/>
        <end position="112"/>
    </location>
</feature>
<keyword evidence="1" id="KW-0812">Transmembrane</keyword>
<reference evidence="2 3" key="1">
    <citation type="submission" date="2019-02" db="EMBL/GenBank/DDBJ databases">
        <title>Genomic plasticity associated with the antimicrobial resistance in Vibrio cholerae.</title>
        <authorList>
            <person name="Verma J."/>
            <person name="Bag S."/>
            <person name="Saha B."/>
            <person name="Kumar P."/>
            <person name="Ghosh T.S."/>
            <person name="Dayal M."/>
            <person name="Senapati T."/>
            <person name="Mehra S."/>
            <person name="Dey P."/>
            <person name="Desigamani A."/>
            <person name="Kumar D."/>
            <person name="Rana P."/>
            <person name="Kumar B."/>
            <person name="Maiti T.K."/>
            <person name="Sharma N.C."/>
            <person name="Bhadra R.K."/>
            <person name="Mutreja A."/>
            <person name="Nair G.B."/>
            <person name="Ramamurthy T."/>
            <person name="Das B."/>
        </authorList>
    </citation>
    <scope>NUCLEOTIDE SEQUENCE [LARGE SCALE GENOMIC DNA]</scope>
    <source>
        <strain evidence="2 3">IDH06781</strain>
    </source>
</reference>
<protein>
    <submittedName>
        <fullName evidence="2">Uncharacterized protein</fullName>
    </submittedName>
</protein>
<sequence length="221" mass="25033">MNQLVVSLIVILMPGIIATIICDKLTNHSKWDSFKFGLYALTLGMACYVLLQVCVYVSNVWSATTFSMDSIQWSNLKIWSSALNGGAGLEPWEICVAVLFSIPVSFFASWLINFKLFNKVAQALRVSNKFGDENLYSYYLNAQEIDWVYVRDKENGFTYQGRVVSHSETEALQELVLSEVSVFTYDDSEHCYDVPTMYISREIGKLVIEAIPDEILGEVNE</sequence>
<keyword evidence="1" id="KW-1133">Transmembrane helix</keyword>
<proteinExistence type="predicted"/>
<name>A0A7Z7VND1_VIBCL</name>
<feature type="transmembrane region" description="Helical" evidence="1">
    <location>
        <begin position="38"/>
        <end position="58"/>
    </location>
</feature>
<dbReference type="EMBL" id="SISP01000016">
    <property type="protein sequence ID" value="TBM42059.1"/>
    <property type="molecule type" value="Genomic_DNA"/>
</dbReference>
<evidence type="ECO:0000256" key="1">
    <source>
        <dbReference type="SAM" id="Phobius"/>
    </source>
</evidence>
<accession>A0A7Z7VND1</accession>
<dbReference type="AlphaFoldDB" id="A0A7Z7VND1"/>
<dbReference type="RefSeq" id="WP_054104055.1">
    <property type="nucleotide sequence ID" value="NZ_CTBD01000091.1"/>
</dbReference>
<comment type="caution">
    <text evidence="2">The sequence shown here is derived from an EMBL/GenBank/DDBJ whole genome shotgun (WGS) entry which is preliminary data.</text>
</comment>
<evidence type="ECO:0000313" key="2">
    <source>
        <dbReference type="EMBL" id="TBM42059.1"/>
    </source>
</evidence>
<gene>
    <name evidence="2" type="ORF">EYB64_10580</name>
</gene>
<keyword evidence="1" id="KW-0472">Membrane</keyword>
<evidence type="ECO:0000313" key="3">
    <source>
        <dbReference type="Proteomes" id="UP000294145"/>
    </source>
</evidence>
<dbReference type="Proteomes" id="UP000294145">
    <property type="component" value="Unassembled WGS sequence"/>
</dbReference>
<feature type="transmembrane region" description="Helical" evidence="1">
    <location>
        <begin position="6"/>
        <end position="26"/>
    </location>
</feature>
<organism evidence="2 3">
    <name type="scientific">Vibrio cholerae</name>
    <dbReference type="NCBI Taxonomy" id="666"/>
    <lineage>
        <taxon>Bacteria</taxon>
        <taxon>Pseudomonadati</taxon>
        <taxon>Pseudomonadota</taxon>
        <taxon>Gammaproteobacteria</taxon>
        <taxon>Vibrionales</taxon>
        <taxon>Vibrionaceae</taxon>
        <taxon>Vibrio</taxon>
    </lineage>
</organism>